<dbReference type="InterPro" id="IPR027304">
    <property type="entry name" value="Trigger_fact/SurA_dom_sf"/>
</dbReference>
<dbReference type="Proteomes" id="UP001595698">
    <property type="component" value="Unassembled WGS sequence"/>
</dbReference>
<sequence length="360" mass="39039">MADGRTLAEALRVLTDGADLGAFRRANPGLRVRLVAQREEFDGSLQHALLLKEPDGSTVSLSWSPDLGLPWPLRGVHRAAEHLLLRVNGVETPVARAVACLDFVWDERGVADRLVTDCLVREALEEEPEPISDAELQRAMDAFRRARGLLTGAGTRAWMERNHISHAELEELVAVEASVARLRSRVAAGRVEDWFAAHGRDLDAVRLARVVLAPANPRSPESPRSPGLGSSGLGSPGLGNPDDFLADVERAFAAGLAVPGEVFVTARRPELAGEIGEEAAEVVLSAAPGTLAGPFPTALGDLTVKVLAVEPAVLDDAVRDLVERRIFAEWIERRRRAAKIEWFWGTAERTGGTRENQPER</sequence>
<organism evidence="2 3">
    <name type="scientific">Streptosporangium jomthongense</name>
    <dbReference type="NCBI Taxonomy" id="1193683"/>
    <lineage>
        <taxon>Bacteria</taxon>
        <taxon>Bacillati</taxon>
        <taxon>Actinomycetota</taxon>
        <taxon>Actinomycetes</taxon>
        <taxon>Streptosporangiales</taxon>
        <taxon>Streptosporangiaceae</taxon>
        <taxon>Streptosporangium</taxon>
    </lineage>
</organism>
<keyword evidence="3" id="KW-1185">Reference proteome</keyword>
<dbReference type="EMBL" id="JBHSBC010000048">
    <property type="protein sequence ID" value="MFC3985594.1"/>
    <property type="molecule type" value="Genomic_DNA"/>
</dbReference>
<dbReference type="SUPFAM" id="SSF109998">
    <property type="entry name" value="Triger factor/SurA peptide-binding domain-like"/>
    <property type="match status" value="1"/>
</dbReference>
<feature type="region of interest" description="Disordered" evidence="1">
    <location>
        <begin position="215"/>
        <end position="236"/>
    </location>
</feature>
<evidence type="ECO:0000313" key="3">
    <source>
        <dbReference type="Proteomes" id="UP001595698"/>
    </source>
</evidence>
<dbReference type="RefSeq" id="WP_362918530.1">
    <property type="nucleotide sequence ID" value="NZ_JBHSBC010000048.1"/>
</dbReference>
<comment type="caution">
    <text evidence="2">The sequence shown here is derived from an EMBL/GenBank/DDBJ whole genome shotgun (WGS) entry which is preliminary data.</text>
</comment>
<proteinExistence type="predicted"/>
<evidence type="ECO:0000256" key="1">
    <source>
        <dbReference type="SAM" id="MobiDB-lite"/>
    </source>
</evidence>
<gene>
    <name evidence="2" type="ORF">ACFOYY_36080</name>
</gene>
<reference evidence="3" key="1">
    <citation type="journal article" date="2019" name="Int. J. Syst. Evol. Microbiol.">
        <title>The Global Catalogue of Microorganisms (GCM) 10K type strain sequencing project: providing services to taxonomists for standard genome sequencing and annotation.</title>
        <authorList>
            <consortium name="The Broad Institute Genomics Platform"/>
            <consortium name="The Broad Institute Genome Sequencing Center for Infectious Disease"/>
            <person name="Wu L."/>
            <person name="Ma J."/>
        </authorList>
    </citation>
    <scope>NUCLEOTIDE SEQUENCE [LARGE SCALE GENOMIC DNA]</scope>
    <source>
        <strain evidence="3">TBRC 7912</strain>
    </source>
</reference>
<evidence type="ECO:0000313" key="2">
    <source>
        <dbReference type="EMBL" id="MFC3985594.1"/>
    </source>
</evidence>
<feature type="compositionally biased region" description="Low complexity" evidence="1">
    <location>
        <begin position="215"/>
        <end position="228"/>
    </location>
</feature>
<dbReference type="InterPro" id="IPR030985">
    <property type="entry name" value="PpiC-rel_mature"/>
</dbReference>
<name>A0ABV8FDE9_9ACTN</name>
<dbReference type="NCBIfam" id="TIGR04500">
    <property type="entry name" value="PpiC_rel_mature"/>
    <property type="match status" value="1"/>
</dbReference>
<protein>
    <submittedName>
        <fullName evidence="2">TIGR04500 family putative peptide maturation system protein</fullName>
    </submittedName>
</protein>
<accession>A0ABV8FDE9</accession>